<gene>
    <name evidence="3" type="ORF">SAMN04487907_11325</name>
</gene>
<dbReference type="InterPro" id="IPR005532">
    <property type="entry name" value="SUMF_dom"/>
</dbReference>
<dbReference type="Proteomes" id="UP000199438">
    <property type="component" value="Unassembled WGS sequence"/>
</dbReference>
<dbReference type="InterPro" id="IPR042095">
    <property type="entry name" value="SUMF_sf"/>
</dbReference>
<feature type="domain" description="Sulfatase-modifying factor enzyme-like" evidence="2">
    <location>
        <begin position="64"/>
        <end position="372"/>
    </location>
</feature>
<dbReference type="PANTHER" id="PTHR23150">
    <property type="entry name" value="SULFATASE MODIFYING FACTOR 1, 2"/>
    <property type="match status" value="1"/>
</dbReference>
<dbReference type="SUPFAM" id="SSF56436">
    <property type="entry name" value="C-type lectin-like"/>
    <property type="match status" value="1"/>
</dbReference>
<dbReference type="EMBL" id="FOKV01000013">
    <property type="protein sequence ID" value="SFC91121.1"/>
    <property type="molecule type" value="Genomic_DNA"/>
</dbReference>
<dbReference type="Gene3D" id="3.90.1580.10">
    <property type="entry name" value="paralog of FGE (formylglycine-generating enzyme)"/>
    <property type="match status" value="1"/>
</dbReference>
<organism evidence="3 4">
    <name type="scientific">Zunongwangia mangrovi</name>
    <dbReference type="NCBI Taxonomy" id="1334022"/>
    <lineage>
        <taxon>Bacteria</taxon>
        <taxon>Pseudomonadati</taxon>
        <taxon>Bacteroidota</taxon>
        <taxon>Flavobacteriia</taxon>
        <taxon>Flavobacteriales</taxon>
        <taxon>Flavobacteriaceae</taxon>
        <taxon>Zunongwangia</taxon>
    </lineage>
</organism>
<accession>A0A1I1N0F0</accession>
<dbReference type="OrthoDB" id="9768004at2"/>
<proteinExistence type="predicted"/>
<dbReference type="RefSeq" id="WP_092544987.1">
    <property type="nucleotide sequence ID" value="NZ_FOKV01000013.1"/>
</dbReference>
<dbReference type="Pfam" id="PF03781">
    <property type="entry name" value="FGE-sulfatase"/>
    <property type="match status" value="1"/>
</dbReference>
<evidence type="ECO:0000313" key="4">
    <source>
        <dbReference type="Proteomes" id="UP000199438"/>
    </source>
</evidence>
<reference evidence="4" key="1">
    <citation type="submission" date="2016-10" db="EMBL/GenBank/DDBJ databases">
        <authorList>
            <person name="Varghese N."/>
            <person name="Submissions S."/>
        </authorList>
    </citation>
    <scope>NUCLEOTIDE SEQUENCE [LARGE SCALE GENOMIC DNA]</scope>
    <source>
        <strain evidence="4">DSM 24499</strain>
    </source>
</reference>
<evidence type="ECO:0000256" key="1">
    <source>
        <dbReference type="SAM" id="MobiDB-lite"/>
    </source>
</evidence>
<dbReference type="PANTHER" id="PTHR23150:SF19">
    <property type="entry name" value="FORMYLGLYCINE-GENERATING ENZYME"/>
    <property type="match status" value="1"/>
</dbReference>
<sequence>MLKLSIYPVLLFSLLFFSCKNEDEKKESQINQNQQTQKQTSAEVNKVNSEDLLKQQPEEIEAPEGMVWVSGVKFTMGATDGDPYALPREKPAHPVAVDGFFIDQTEVTNAQFKKFVEETGYLTIAERPVVWEELKEQLPPGTPKPADSILQPGSLIFRKDLENVANLNDYGQWWEWKRGANWKHPQGPNSSIEGKDNFPVVHVAYEDALAYASWAGRDLPTEAEWEAAAHGQRHGGIYTWGDDESKLNDEANTWQGQFPVKNVSEDGYKYAAPVKSFPPNSLKLYDMAGNVWEFTKDNFNTRYYQQALQQGELLNPKGSTTYFNEDNPYQKEKVIKGGSFLCNKSYCASYRISARMGTSMDSGTDHLGFRTVYRVK</sequence>
<dbReference type="GO" id="GO:0120147">
    <property type="term" value="F:formylglycine-generating oxidase activity"/>
    <property type="evidence" value="ECO:0007669"/>
    <property type="project" value="TreeGrafter"/>
</dbReference>
<dbReference type="InterPro" id="IPR016187">
    <property type="entry name" value="CTDL_fold"/>
</dbReference>
<name>A0A1I1N0F0_9FLAO</name>
<dbReference type="InterPro" id="IPR051043">
    <property type="entry name" value="Sulfatase_Mod_Factor_Kinase"/>
</dbReference>
<feature type="region of interest" description="Disordered" evidence="1">
    <location>
        <begin position="28"/>
        <end position="47"/>
    </location>
</feature>
<dbReference type="PROSITE" id="PS51257">
    <property type="entry name" value="PROKAR_LIPOPROTEIN"/>
    <property type="match status" value="1"/>
</dbReference>
<dbReference type="STRING" id="1334022.SAMN04487907_11325"/>
<evidence type="ECO:0000259" key="2">
    <source>
        <dbReference type="Pfam" id="PF03781"/>
    </source>
</evidence>
<evidence type="ECO:0000313" key="3">
    <source>
        <dbReference type="EMBL" id="SFC91121.1"/>
    </source>
</evidence>
<keyword evidence="4" id="KW-1185">Reference proteome</keyword>
<feature type="compositionally biased region" description="Low complexity" evidence="1">
    <location>
        <begin position="29"/>
        <end position="40"/>
    </location>
</feature>
<dbReference type="AlphaFoldDB" id="A0A1I1N0F0"/>
<protein>
    <submittedName>
        <fullName evidence="3">Formylglycine-generating enzyme, required for sulfatase activity, contains SUMF1/FGE domain</fullName>
    </submittedName>
</protein>